<accession>A0A7K2ISC6</accession>
<dbReference type="InterPro" id="IPR036271">
    <property type="entry name" value="Tet_transcr_reg_TetR-rel_C_sf"/>
</dbReference>
<dbReference type="Gene3D" id="1.10.10.60">
    <property type="entry name" value="Homeodomain-like"/>
    <property type="match status" value="1"/>
</dbReference>
<dbReference type="InterPro" id="IPR009057">
    <property type="entry name" value="Homeodomain-like_sf"/>
</dbReference>
<evidence type="ECO:0000256" key="4">
    <source>
        <dbReference type="ARBA" id="ARBA00023163"/>
    </source>
</evidence>
<feature type="DNA-binding region" description="H-T-H motif" evidence="5">
    <location>
        <begin position="26"/>
        <end position="45"/>
    </location>
</feature>
<dbReference type="GO" id="GO:0045892">
    <property type="term" value="P:negative regulation of DNA-templated transcription"/>
    <property type="evidence" value="ECO:0007669"/>
    <property type="project" value="InterPro"/>
</dbReference>
<evidence type="ECO:0000259" key="6">
    <source>
        <dbReference type="PROSITE" id="PS50977"/>
    </source>
</evidence>
<evidence type="ECO:0000313" key="7">
    <source>
        <dbReference type="EMBL" id="MYR32880.1"/>
    </source>
</evidence>
<comment type="caution">
    <text evidence="7">The sequence shown here is derived from an EMBL/GenBank/DDBJ whole genome shotgun (WGS) entry which is preliminary data.</text>
</comment>
<dbReference type="PRINTS" id="PR00455">
    <property type="entry name" value="HTHTETR"/>
</dbReference>
<dbReference type="GO" id="GO:0003700">
    <property type="term" value="F:DNA-binding transcription factor activity"/>
    <property type="evidence" value="ECO:0007669"/>
    <property type="project" value="TreeGrafter"/>
</dbReference>
<dbReference type="SUPFAM" id="SSF48498">
    <property type="entry name" value="Tetracyclin repressor-like, C-terminal domain"/>
    <property type="match status" value="1"/>
</dbReference>
<dbReference type="SUPFAM" id="SSF46689">
    <property type="entry name" value="Homeodomain-like"/>
    <property type="match status" value="1"/>
</dbReference>
<dbReference type="PANTHER" id="PTHR30055">
    <property type="entry name" value="HTH-TYPE TRANSCRIPTIONAL REGULATOR RUTR"/>
    <property type="match status" value="1"/>
</dbReference>
<dbReference type="InterPro" id="IPR004111">
    <property type="entry name" value="Repressor_TetR_C"/>
</dbReference>
<dbReference type="Pfam" id="PF00440">
    <property type="entry name" value="TetR_N"/>
    <property type="match status" value="1"/>
</dbReference>
<protein>
    <submittedName>
        <fullName evidence="7">TetR family transcriptional regulator</fullName>
    </submittedName>
</protein>
<proteinExistence type="predicted"/>
<dbReference type="Pfam" id="PF02909">
    <property type="entry name" value="TetR_C_1"/>
    <property type="match status" value="1"/>
</dbReference>
<keyword evidence="1" id="KW-0678">Repressor</keyword>
<dbReference type="InterPro" id="IPR001647">
    <property type="entry name" value="HTH_TetR"/>
</dbReference>
<keyword evidence="3 5" id="KW-0238">DNA-binding</keyword>
<dbReference type="GO" id="GO:0046677">
    <property type="term" value="P:response to antibiotic"/>
    <property type="evidence" value="ECO:0007669"/>
    <property type="project" value="InterPro"/>
</dbReference>
<dbReference type="PRINTS" id="PR00400">
    <property type="entry name" value="TETREPRESSOR"/>
</dbReference>
<gene>
    <name evidence="7" type="ORF">GTW20_11525</name>
</gene>
<dbReference type="EMBL" id="WWHY01000001">
    <property type="protein sequence ID" value="MYR32880.1"/>
    <property type="molecule type" value="Genomic_DNA"/>
</dbReference>
<dbReference type="Proteomes" id="UP000467124">
    <property type="component" value="Unassembled WGS sequence"/>
</dbReference>
<name>A0A7K2ISC6_9ACTN</name>
<evidence type="ECO:0000256" key="3">
    <source>
        <dbReference type="ARBA" id="ARBA00023125"/>
    </source>
</evidence>
<dbReference type="InterPro" id="IPR003012">
    <property type="entry name" value="Tet_transcr_reg_TetR"/>
</dbReference>
<dbReference type="RefSeq" id="WP_017536104.1">
    <property type="nucleotide sequence ID" value="NZ_JBEYHW010000008.1"/>
</dbReference>
<organism evidence="7 8">
    <name type="scientific">Nocardiopsis alba</name>
    <dbReference type="NCBI Taxonomy" id="53437"/>
    <lineage>
        <taxon>Bacteria</taxon>
        <taxon>Bacillati</taxon>
        <taxon>Actinomycetota</taxon>
        <taxon>Actinomycetes</taxon>
        <taxon>Streptosporangiales</taxon>
        <taxon>Nocardiopsidaceae</taxon>
        <taxon>Nocardiopsis</taxon>
    </lineage>
</organism>
<dbReference type="AlphaFoldDB" id="A0A7K2ISC6"/>
<dbReference type="Gene3D" id="1.10.357.10">
    <property type="entry name" value="Tetracycline Repressor, domain 2"/>
    <property type="match status" value="1"/>
</dbReference>
<keyword evidence="2" id="KW-0805">Transcription regulation</keyword>
<evidence type="ECO:0000256" key="5">
    <source>
        <dbReference type="PROSITE-ProRule" id="PRU00335"/>
    </source>
</evidence>
<reference evidence="7 8" key="1">
    <citation type="journal article" date="2019" name="Nat. Commun.">
        <title>The antimicrobial potential of Streptomyces from insect microbiomes.</title>
        <authorList>
            <person name="Chevrette M.G."/>
            <person name="Carlson C.M."/>
            <person name="Ortega H.E."/>
            <person name="Thomas C."/>
            <person name="Ananiev G.E."/>
            <person name="Barns K.J."/>
            <person name="Book A.J."/>
            <person name="Cagnazzo J."/>
            <person name="Carlos C."/>
            <person name="Flanigan W."/>
            <person name="Grubbs K.J."/>
            <person name="Horn H.A."/>
            <person name="Hoffmann F.M."/>
            <person name="Klassen J.L."/>
            <person name="Knack J.J."/>
            <person name="Lewin G.R."/>
            <person name="McDonald B.R."/>
            <person name="Muller L."/>
            <person name="Melo W.G.P."/>
            <person name="Pinto-Tomas A.A."/>
            <person name="Schmitz A."/>
            <person name="Wendt-Pienkowski E."/>
            <person name="Wildman S."/>
            <person name="Zhao M."/>
            <person name="Zhang F."/>
            <person name="Bugni T.S."/>
            <person name="Andes D.R."/>
            <person name="Pupo M.T."/>
            <person name="Currie C.R."/>
        </authorList>
    </citation>
    <scope>NUCLEOTIDE SEQUENCE [LARGE SCALE GENOMIC DNA]</scope>
    <source>
        <strain evidence="7 8">SID5840</strain>
    </source>
</reference>
<dbReference type="PROSITE" id="PS50977">
    <property type="entry name" value="HTH_TETR_2"/>
    <property type="match status" value="1"/>
</dbReference>
<evidence type="ECO:0000313" key="8">
    <source>
        <dbReference type="Proteomes" id="UP000467124"/>
    </source>
</evidence>
<evidence type="ECO:0000256" key="1">
    <source>
        <dbReference type="ARBA" id="ARBA00022491"/>
    </source>
</evidence>
<sequence length="200" mass="22051">MVRDRRAEIVRAALELLDEKGLEAVSLRAVADRLGVRMNTVSWHVKTKAGLRDLMADAILAEIRLDDLPSPGEEAVRALLRRYRGAMLAHRDGGRVVAGTFTAEPATLRYADRLVGALLEGGLDERAAGWTAWTLIYFALGLVQEEQGAEREQGSLSDRLASALDVRAHPALVRVFPHLTEGSFEERFEYGMDRVLSSLA</sequence>
<evidence type="ECO:0000256" key="2">
    <source>
        <dbReference type="ARBA" id="ARBA00023015"/>
    </source>
</evidence>
<feature type="domain" description="HTH tetR-type" evidence="6">
    <location>
        <begin position="3"/>
        <end position="63"/>
    </location>
</feature>
<keyword evidence="4" id="KW-0804">Transcription</keyword>
<dbReference type="GO" id="GO:0000976">
    <property type="term" value="F:transcription cis-regulatory region binding"/>
    <property type="evidence" value="ECO:0007669"/>
    <property type="project" value="TreeGrafter"/>
</dbReference>
<dbReference type="InterPro" id="IPR050109">
    <property type="entry name" value="HTH-type_TetR-like_transc_reg"/>
</dbReference>
<dbReference type="PANTHER" id="PTHR30055:SF234">
    <property type="entry name" value="HTH-TYPE TRANSCRIPTIONAL REGULATOR BETI"/>
    <property type="match status" value="1"/>
</dbReference>